<proteinExistence type="predicted"/>
<evidence type="ECO:0000313" key="2">
    <source>
        <dbReference type="Proteomes" id="UP000789920"/>
    </source>
</evidence>
<comment type="caution">
    <text evidence="1">The sequence shown here is derived from an EMBL/GenBank/DDBJ whole genome shotgun (WGS) entry which is preliminary data.</text>
</comment>
<feature type="non-terminal residue" evidence="1">
    <location>
        <position position="1"/>
    </location>
</feature>
<keyword evidence="2" id="KW-1185">Reference proteome</keyword>
<name>A0ACA9RMN6_9GLOM</name>
<organism evidence="1 2">
    <name type="scientific">Racocetra persica</name>
    <dbReference type="NCBI Taxonomy" id="160502"/>
    <lineage>
        <taxon>Eukaryota</taxon>
        <taxon>Fungi</taxon>
        <taxon>Fungi incertae sedis</taxon>
        <taxon>Mucoromycota</taxon>
        <taxon>Glomeromycotina</taxon>
        <taxon>Glomeromycetes</taxon>
        <taxon>Diversisporales</taxon>
        <taxon>Gigasporaceae</taxon>
        <taxon>Racocetra</taxon>
    </lineage>
</organism>
<sequence length="61" mass="7022">THHKTTLRHKELELHANKLEECVLQLWASKPSWNEIVTATLELCSVACTYANYLETVNLQV</sequence>
<accession>A0ACA9RMN6</accession>
<protein>
    <submittedName>
        <fullName evidence="1">24216_t:CDS:1</fullName>
    </submittedName>
</protein>
<reference evidence="1" key="1">
    <citation type="submission" date="2021-06" db="EMBL/GenBank/DDBJ databases">
        <authorList>
            <person name="Kallberg Y."/>
            <person name="Tangrot J."/>
            <person name="Rosling A."/>
        </authorList>
    </citation>
    <scope>NUCLEOTIDE SEQUENCE</scope>
    <source>
        <strain evidence="1">MA461A</strain>
    </source>
</reference>
<gene>
    <name evidence="1" type="ORF">RPERSI_LOCUS20430</name>
</gene>
<dbReference type="Proteomes" id="UP000789920">
    <property type="component" value="Unassembled WGS sequence"/>
</dbReference>
<evidence type="ECO:0000313" key="1">
    <source>
        <dbReference type="EMBL" id="CAG8797923.1"/>
    </source>
</evidence>
<dbReference type="EMBL" id="CAJVQC010057753">
    <property type="protein sequence ID" value="CAG8797923.1"/>
    <property type="molecule type" value="Genomic_DNA"/>
</dbReference>